<evidence type="ECO:0000313" key="2">
    <source>
        <dbReference type="EMBL" id="KAK0492914.1"/>
    </source>
</evidence>
<feature type="compositionally biased region" description="Basic and acidic residues" evidence="1">
    <location>
        <begin position="36"/>
        <end position="46"/>
    </location>
</feature>
<sequence length="681" mass="75059">MSVYTTPALLPTHALSNTSNPGSGGDIVRSSPSQCTDKDSHLTSDTRAAPETRNIVTKVGKEGRCVNSYSSRYTLTDPKTLREDAPDGSTPIDWMLEYLSHTVNFVKEMRELTSAPGAAEKPLLPTFGNSGSRDEECQDSNNAAPREQSSSPTPEVLSSDSSPTGIVISRPDQEPTGKQVASPTLHTLFPEEVSFYSVSDSAGTNLPPPVDIIASTGTSSVIVITESSPDCSTHTTQILCSRASSPTDSLRSLSETAVDDEGPEDTDPNFDMLESRLAYYKGVKESISNDLPLTRLKGIKEAFDLEEVFEFLHGICADCPEPLLSRVSMVPASETLSSVCDATPPVSTVKVDTGKPMLPMLSLENGRFCTIEHLCKFLGALPHCFVVLNIQLLSVESVKPLQHNLQTSFDHITHLDIFESTFESINIIADLLCCLPSLSTGSLHNILILKLQTDIGSYFKGCNKLKLANIIVRGKETHSMGEITKLLFQGDKNALLFNKSAVEHLELIWPALDEGSHPYYINEENGRTFPCINAEKIDNVLYFNLKFNFVARAPGYNDFHSATLKPFHSSSWNSVASKARKLERIMIDITWDETWSSACPWAKVLGHLDVSLWPHFKCESDWWPKLKTLILQTKNFPPYINIVGDAFQELFKVDPVHFNEVKLQYTFNLCQTSNVAGNGKL</sequence>
<feature type="region of interest" description="Disordered" evidence="1">
    <location>
        <begin position="1"/>
        <end position="46"/>
    </location>
</feature>
<reference evidence="2" key="1">
    <citation type="submission" date="2023-06" db="EMBL/GenBank/DDBJ databases">
        <authorList>
            <consortium name="Lawrence Berkeley National Laboratory"/>
            <person name="Ahrendt S."/>
            <person name="Sahu N."/>
            <person name="Indic B."/>
            <person name="Wong-Bajracharya J."/>
            <person name="Merenyi Z."/>
            <person name="Ke H.-M."/>
            <person name="Monk M."/>
            <person name="Kocsube S."/>
            <person name="Drula E."/>
            <person name="Lipzen A."/>
            <person name="Balint B."/>
            <person name="Henrissat B."/>
            <person name="Andreopoulos B."/>
            <person name="Martin F.M."/>
            <person name="Harder C.B."/>
            <person name="Rigling D."/>
            <person name="Ford K.L."/>
            <person name="Foster G.D."/>
            <person name="Pangilinan J."/>
            <person name="Papanicolaou A."/>
            <person name="Barry K."/>
            <person name="LaButti K."/>
            <person name="Viragh M."/>
            <person name="Koriabine M."/>
            <person name="Yan M."/>
            <person name="Riley R."/>
            <person name="Champramary S."/>
            <person name="Plett K.L."/>
            <person name="Tsai I.J."/>
            <person name="Slot J."/>
            <person name="Sipos G."/>
            <person name="Plett J."/>
            <person name="Nagy L.G."/>
            <person name="Grigoriev I.V."/>
        </authorList>
    </citation>
    <scope>NUCLEOTIDE SEQUENCE</scope>
    <source>
        <strain evidence="2">HWK02</strain>
    </source>
</reference>
<dbReference type="Proteomes" id="UP001175228">
    <property type="component" value="Unassembled WGS sequence"/>
</dbReference>
<protein>
    <submittedName>
        <fullName evidence="2">Uncharacterized protein</fullName>
    </submittedName>
</protein>
<feature type="compositionally biased region" description="Polar residues" evidence="1">
    <location>
        <begin position="139"/>
        <end position="164"/>
    </location>
</feature>
<feature type="compositionally biased region" description="Polar residues" evidence="1">
    <location>
        <begin position="244"/>
        <end position="255"/>
    </location>
</feature>
<dbReference type="AlphaFoldDB" id="A0AA39UQF6"/>
<accession>A0AA39UQF6</accession>
<evidence type="ECO:0000256" key="1">
    <source>
        <dbReference type="SAM" id="MobiDB-lite"/>
    </source>
</evidence>
<dbReference type="EMBL" id="JAUEPU010000027">
    <property type="protein sequence ID" value="KAK0492914.1"/>
    <property type="molecule type" value="Genomic_DNA"/>
</dbReference>
<feature type="region of interest" description="Disordered" evidence="1">
    <location>
        <begin position="244"/>
        <end position="270"/>
    </location>
</feature>
<comment type="caution">
    <text evidence="2">The sequence shown here is derived from an EMBL/GenBank/DDBJ whole genome shotgun (WGS) entry which is preliminary data.</text>
</comment>
<proteinExistence type="predicted"/>
<keyword evidence="3" id="KW-1185">Reference proteome</keyword>
<feature type="compositionally biased region" description="Acidic residues" evidence="1">
    <location>
        <begin position="257"/>
        <end position="268"/>
    </location>
</feature>
<evidence type="ECO:0000313" key="3">
    <source>
        <dbReference type="Proteomes" id="UP001175228"/>
    </source>
</evidence>
<feature type="region of interest" description="Disordered" evidence="1">
    <location>
        <begin position="116"/>
        <end position="181"/>
    </location>
</feature>
<organism evidence="2 3">
    <name type="scientific">Armillaria luteobubalina</name>
    <dbReference type="NCBI Taxonomy" id="153913"/>
    <lineage>
        <taxon>Eukaryota</taxon>
        <taxon>Fungi</taxon>
        <taxon>Dikarya</taxon>
        <taxon>Basidiomycota</taxon>
        <taxon>Agaricomycotina</taxon>
        <taxon>Agaricomycetes</taxon>
        <taxon>Agaricomycetidae</taxon>
        <taxon>Agaricales</taxon>
        <taxon>Marasmiineae</taxon>
        <taxon>Physalacriaceae</taxon>
        <taxon>Armillaria</taxon>
    </lineage>
</organism>
<name>A0AA39UQF6_9AGAR</name>
<gene>
    <name evidence="2" type="ORF">EDD18DRAFT_1108520</name>
</gene>